<feature type="transmembrane region" description="Helical" evidence="1">
    <location>
        <begin position="65"/>
        <end position="90"/>
    </location>
</feature>
<gene>
    <name evidence="2" type="ORF">DIU31_018620</name>
    <name evidence="3" type="ORF">J3L21_08865</name>
</gene>
<dbReference type="AlphaFoldDB" id="A0AAE6MJ94"/>
<evidence type="ECO:0000313" key="3">
    <source>
        <dbReference type="EMBL" id="QTE52043.1"/>
    </source>
</evidence>
<dbReference type="Proteomes" id="UP000250557">
    <property type="component" value="Chromosome"/>
</dbReference>
<proteinExistence type="predicted"/>
<keyword evidence="5" id="KW-1185">Reference proteome</keyword>
<evidence type="ECO:0000313" key="2">
    <source>
        <dbReference type="EMBL" id="QEM05433.1"/>
    </source>
</evidence>
<accession>A0AAE6MJ94</accession>
<dbReference type="EMBL" id="CP043451">
    <property type="protein sequence ID" value="QEM05433.1"/>
    <property type="molecule type" value="Genomic_DNA"/>
</dbReference>
<evidence type="ECO:0000313" key="5">
    <source>
        <dbReference type="Proteomes" id="UP000663940"/>
    </source>
</evidence>
<dbReference type="Proteomes" id="UP000663940">
    <property type="component" value="Chromosome"/>
</dbReference>
<dbReference type="EMBL" id="CP071880">
    <property type="protein sequence ID" value="QTE52043.1"/>
    <property type="molecule type" value="Genomic_DNA"/>
</dbReference>
<evidence type="ECO:0000313" key="4">
    <source>
        <dbReference type="Proteomes" id="UP000250557"/>
    </source>
</evidence>
<reference evidence="2 4" key="1">
    <citation type="submission" date="2019-08" db="EMBL/GenBank/DDBJ databases">
        <title>Comparative genome analysis confer to the adaptation heavy metal polluted environment.</title>
        <authorList>
            <person name="Li Y."/>
        </authorList>
    </citation>
    <scope>NUCLEOTIDE SEQUENCE [LARGE SCALE GENOMIC DNA]</scope>
    <source>
        <strain evidence="2 4">P2</strain>
    </source>
</reference>
<keyword evidence="1" id="KW-0472">Membrane</keyword>
<keyword evidence="1" id="KW-1133">Transmembrane helix</keyword>
<feature type="transmembrane region" description="Helical" evidence="1">
    <location>
        <begin position="30"/>
        <end position="53"/>
    </location>
</feature>
<organism evidence="2 4">
    <name type="scientific">Mucilaginibacter rubeus</name>
    <dbReference type="NCBI Taxonomy" id="2027860"/>
    <lineage>
        <taxon>Bacteria</taxon>
        <taxon>Pseudomonadati</taxon>
        <taxon>Bacteroidota</taxon>
        <taxon>Sphingobacteriia</taxon>
        <taxon>Sphingobacteriales</taxon>
        <taxon>Sphingobacteriaceae</taxon>
        <taxon>Mucilaginibacter</taxon>
    </lineage>
</organism>
<reference evidence="3 5" key="2">
    <citation type="submission" date="2021-03" db="EMBL/GenBank/DDBJ databases">
        <title>Mucilaginibacter strains isolated from gold and copper mining confer multi heavy-metal resistance.</title>
        <authorList>
            <person name="Li Y."/>
        </authorList>
    </citation>
    <scope>NUCLEOTIDE SEQUENCE [LARGE SCALE GENOMIC DNA]</scope>
    <source>
        <strain evidence="3 5">P2-4</strain>
    </source>
</reference>
<protein>
    <submittedName>
        <fullName evidence="2">Uncharacterized protein</fullName>
    </submittedName>
</protein>
<dbReference type="RefSeq" id="WP_146750389.1">
    <property type="nucleotide sequence ID" value="NZ_CP071879.1"/>
</dbReference>
<sequence>MQIIPLLMLLIAPALQILLSAKRANGLLSLRLGVIAFLMFMLGMIISAPAVFISMSLLPSNIKCATGCVGLLPLEFLLLIFTTPAIYTIYVAKLNNKKRSAVKPPIV</sequence>
<evidence type="ECO:0000256" key="1">
    <source>
        <dbReference type="SAM" id="Phobius"/>
    </source>
</evidence>
<name>A0AAE6MJ94_9SPHI</name>
<keyword evidence="1" id="KW-0812">Transmembrane</keyword>